<sequence length="333" mass="35519">MMSHYEALAIAQLIFFAPALVVALAILLRHGRQEAISFTILLCLCRVIGSACGIAAYSNASTSETTTINLYVAYYVCSSIGISFLIQMLLSQLKRVNDGLYSSVKIPTRAYRLLSLPLLAGIILGAIAGSNLSGGDVSESDRNTAITESKAGSILFTLVAVLLAAITAFLFTRTRSIQREGDRTLLLIVAAALPFLAVRVIYGLCVSFDGANPGETFYRLAPNVWVEAFMSVMEEFIIVGLVLVAGILVSPVIVEPAQGGHNEGYREGMDAQLVDQSAKRGQVSQCNIQSRPFAVIGGRGQVEAPPESCPSAAKIDQRGSSLLHNPSAQPPRL</sequence>
<keyword evidence="2" id="KW-0472">Membrane</keyword>
<feature type="domain" description="DUF7702" evidence="3">
    <location>
        <begin position="4"/>
        <end position="249"/>
    </location>
</feature>
<dbReference type="AlphaFoldDB" id="A0A5N6KU62"/>
<proteinExistence type="predicted"/>
<feature type="transmembrane region" description="Helical" evidence="2">
    <location>
        <begin position="6"/>
        <end position="28"/>
    </location>
</feature>
<feature type="region of interest" description="Disordered" evidence="1">
    <location>
        <begin position="299"/>
        <end position="333"/>
    </location>
</feature>
<keyword evidence="2" id="KW-1133">Transmembrane helix</keyword>
<dbReference type="PANTHER" id="PTHR42109">
    <property type="entry name" value="UNPLACED GENOMIC SCAFFOLD UM_SCAF_CONTIG_1.265, WHOLE GENOME SHOTGUN SEQUENCE"/>
    <property type="match status" value="1"/>
</dbReference>
<dbReference type="Proteomes" id="UP000327013">
    <property type="component" value="Unassembled WGS sequence"/>
</dbReference>
<accession>A0A5N6KU62</accession>
<comment type="caution">
    <text evidence="4">The sequence shown here is derived from an EMBL/GenBank/DDBJ whole genome shotgun (WGS) entry which is preliminary data.</text>
</comment>
<organism evidence="4 5">
    <name type="scientific">Carpinus fangiana</name>
    <dbReference type="NCBI Taxonomy" id="176857"/>
    <lineage>
        <taxon>Eukaryota</taxon>
        <taxon>Viridiplantae</taxon>
        <taxon>Streptophyta</taxon>
        <taxon>Embryophyta</taxon>
        <taxon>Tracheophyta</taxon>
        <taxon>Spermatophyta</taxon>
        <taxon>Magnoliopsida</taxon>
        <taxon>eudicotyledons</taxon>
        <taxon>Gunneridae</taxon>
        <taxon>Pentapetalae</taxon>
        <taxon>rosids</taxon>
        <taxon>fabids</taxon>
        <taxon>Fagales</taxon>
        <taxon>Betulaceae</taxon>
        <taxon>Carpinus</taxon>
    </lineage>
</organism>
<keyword evidence="5" id="KW-1185">Reference proteome</keyword>
<evidence type="ECO:0000259" key="3">
    <source>
        <dbReference type="Pfam" id="PF24800"/>
    </source>
</evidence>
<feature type="transmembrane region" description="Helical" evidence="2">
    <location>
        <begin position="35"/>
        <end position="58"/>
    </location>
</feature>
<evidence type="ECO:0000313" key="5">
    <source>
        <dbReference type="Proteomes" id="UP000327013"/>
    </source>
</evidence>
<reference evidence="4 5" key="1">
    <citation type="submission" date="2019-06" db="EMBL/GenBank/DDBJ databases">
        <title>A chromosomal-level reference genome of Carpinus fangiana (Coryloideae, Betulaceae).</title>
        <authorList>
            <person name="Yang X."/>
            <person name="Wang Z."/>
            <person name="Zhang L."/>
            <person name="Hao G."/>
            <person name="Liu J."/>
            <person name="Yang Y."/>
        </authorList>
    </citation>
    <scope>NUCLEOTIDE SEQUENCE [LARGE SCALE GENOMIC DNA]</scope>
    <source>
        <strain evidence="4">Cfa_2016G</strain>
        <tissue evidence="4">Leaf</tissue>
    </source>
</reference>
<dbReference type="PANTHER" id="PTHR42109:SF2">
    <property type="entry name" value="INTEGRAL MEMBRANE PROTEIN"/>
    <property type="match status" value="1"/>
</dbReference>
<dbReference type="EMBL" id="VIBQ01000013">
    <property type="protein sequence ID" value="KAB8345863.1"/>
    <property type="molecule type" value="Genomic_DNA"/>
</dbReference>
<gene>
    <name evidence="4" type="ORF">FH972_022918</name>
</gene>
<feature type="transmembrane region" description="Helical" evidence="2">
    <location>
        <begin position="111"/>
        <end position="132"/>
    </location>
</feature>
<evidence type="ECO:0000256" key="1">
    <source>
        <dbReference type="SAM" id="MobiDB-lite"/>
    </source>
</evidence>
<dbReference type="InterPro" id="IPR056119">
    <property type="entry name" value="DUF7702"/>
</dbReference>
<feature type="transmembrane region" description="Helical" evidence="2">
    <location>
        <begin position="70"/>
        <end position="90"/>
    </location>
</feature>
<dbReference type="OrthoDB" id="2560628at2759"/>
<feature type="transmembrane region" description="Helical" evidence="2">
    <location>
        <begin position="224"/>
        <end position="249"/>
    </location>
</feature>
<feature type="transmembrane region" description="Helical" evidence="2">
    <location>
        <begin position="184"/>
        <end position="204"/>
    </location>
</feature>
<feature type="compositionally biased region" description="Polar residues" evidence="1">
    <location>
        <begin position="318"/>
        <end position="327"/>
    </location>
</feature>
<protein>
    <recommendedName>
        <fullName evidence="3">DUF7702 domain-containing protein</fullName>
    </recommendedName>
</protein>
<keyword evidence="2" id="KW-0812">Transmembrane</keyword>
<evidence type="ECO:0000313" key="4">
    <source>
        <dbReference type="EMBL" id="KAB8345863.1"/>
    </source>
</evidence>
<name>A0A5N6KU62_9ROSI</name>
<feature type="transmembrane region" description="Helical" evidence="2">
    <location>
        <begin position="152"/>
        <end position="172"/>
    </location>
</feature>
<evidence type="ECO:0000256" key="2">
    <source>
        <dbReference type="SAM" id="Phobius"/>
    </source>
</evidence>
<dbReference type="Pfam" id="PF24800">
    <property type="entry name" value="DUF7702"/>
    <property type="match status" value="1"/>
</dbReference>